<dbReference type="InterPro" id="IPR013783">
    <property type="entry name" value="Ig-like_fold"/>
</dbReference>
<evidence type="ECO:0000313" key="5">
    <source>
        <dbReference type="Proteomes" id="UP001501920"/>
    </source>
</evidence>
<evidence type="ECO:0000259" key="3">
    <source>
        <dbReference type="PROSITE" id="PS50835"/>
    </source>
</evidence>
<dbReference type="GO" id="GO:0002376">
    <property type="term" value="P:immune system process"/>
    <property type="evidence" value="ECO:0007669"/>
    <property type="project" value="UniProtKB-KW"/>
</dbReference>
<dbReference type="CDD" id="cd00099">
    <property type="entry name" value="IgV"/>
    <property type="match status" value="1"/>
</dbReference>
<sequence>LQKHTARCSSAVKNVHQTPRDLVWNKQESANVYCSHSISTESHLLGYLNMMFKNPEEAIRNKMTLSGDGRNSSTLTIKNLQPNDSAVYFCAVRYTVLQTAVLFNKNLVLLYQNESLPL</sequence>
<dbReference type="Proteomes" id="UP001501920">
    <property type="component" value="Chromosome 10"/>
</dbReference>
<dbReference type="GO" id="GO:0005886">
    <property type="term" value="C:plasma membrane"/>
    <property type="evidence" value="ECO:0007669"/>
    <property type="project" value="TreeGrafter"/>
</dbReference>
<protein>
    <recommendedName>
        <fullName evidence="3">Ig-like domain-containing protein</fullName>
    </recommendedName>
</protein>
<dbReference type="InterPro" id="IPR013106">
    <property type="entry name" value="Ig_V-set"/>
</dbReference>
<keyword evidence="5" id="KW-1185">Reference proteome</keyword>
<name>A0AAR2KRA6_PYGNA</name>
<feature type="domain" description="Ig-like" evidence="3">
    <location>
        <begin position="1"/>
        <end position="108"/>
    </location>
</feature>
<dbReference type="InterPro" id="IPR007110">
    <property type="entry name" value="Ig-like_dom"/>
</dbReference>
<dbReference type="SMART" id="SM00409">
    <property type="entry name" value="IG"/>
    <property type="match status" value="1"/>
</dbReference>
<dbReference type="SMART" id="SM00406">
    <property type="entry name" value="IGv"/>
    <property type="match status" value="1"/>
</dbReference>
<dbReference type="Pfam" id="PF07686">
    <property type="entry name" value="V-set"/>
    <property type="match status" value="1"/>
</dbReference>
<dbReference type="Ensembl" id="ENSPNAT00000067365.1">
    <property type="protein sequence ID" value="ENSPNAP00000064937.1"/>
    <property type="gene ID" value="ENSPNAG00000035430.1"/>
</dbReference>
<dbReference type="Gene3D" id="2.60.40.10">
    <property type="entry name" value="Immunoglobulins"/>
    <property type="match status" value="1"/>
</dbReference>
<evidence type="ECO:0000256" key="1">
    <source>
        <dbReference type="ARBA" id="ARBA00022729"/>
    </source>
</evidence>
<keyword evidence="2" id="KW-0391">Immunity</keyword>
<dbReference type="AlphaFoldDB" id="A0AAR2KRA6"/>
<dbReference type="SUPFAM" id="SSF48726">
    <property type="entry name" value="Immunoglobulin"/>
    <property type="match status" value="1"/>
</dbReference>
<dbReference type="InterPro" id="IPR050413">
    <property type="entry name" value="TCR_beta_variable"/>
</dbReference>
<dbReference type="PROSITE" id="PS50835">
    <property type="entry name" value="IG_LIKE"/>
    <property type="match status" value="1"/>
</dbReference>
<evidence type="ECO:0000313" key="4">
    <source>
        <dbReference type="Ensembl" id="ENSPNAP00000064937.1"/>
    </source>
</evidence>
<dbReference type="GeneTree" id="ENSGT01000000215099"/>
<dbReference type="PANTHER" id="PTHR23268:SF102">
    <property type="entry name" value="IMMUNOGLOBULIN V-SET DOMAIN-CONTAINING PROTEIN"/>
    <property type="match status" value="1"/>
</dbReference>
<evidence type="ECO:0000256" key="2">
    <source>
        <dbReference type="ARBA" id="ARBA00022859"/>
    </source>
</evidence>
<proteinExistence type="predicted"/>
<reference evidence="4" key="2">
    <citation type="submission" date="2025-08" db="UniProtKB">
        <authorList>
            <consortium name="Ensembl"/>
        </authorList>
    </citation>
    <scope>IDENTIFICATION</scope>
</reference>
<dbReference type="PANTHER" id="PTHR23268">
    <property type="entry name" value="T-CELL RECEPTOR BETA CHAIN"/>
    <property type="match status" value="1"/>
</dbReference>
<dbReference type="InterPro" id="IPR003599">
    <property type="entry name" value="Ig_sub"/>
</dbReference>
<dbReference type="InterPro" id="IPR036179">
    <property type="entry name" value="Ig-like_dom_sf"/>
</dbReference>
<dbReference type="GO" id="GO:0007166">
    <property type="term" value="P:cell surface receptor signaling pathway"/>
    <property type="evidence" value="ECO:0007669"/>
    <property type="project" value="TreeGrafter"/>
</dbReference>
<accession>A0AAR2KRA6</accession>
<reference evidence="4 5" key="1">
    <citation type="submission" date="2020-10" db="EMBL/GenBank/DDBJ databases">
        <title>Pygocentrus nattereri (red-bellied piranha) genome, fPygNat1, primary haplotype.</title>
        <authorList>
            <person name="Myers G."/>
            <person name="Meyer A."/>
            <person name="Karagic N."/>
            <person name="Pippel M."/>
            <person name="Winkler S."/>
            <person name="Tracey A."/>
            <person name="Wood J."/>
            <person name="Formenti G."/>
            <person name="Howe K."/>
            <person name="Fedrigo O."/>
            <person name="Jarvis E.D."/>
        </authorList>
    </citation>
    <scope>NUCLEOTIDE SEQUENCE [LARGE SCALE GENOMIC DNA]</scope>
</reference>
<keyword evidence="1" id="KW-0732">Signal</keyword>
<organism evidence="4 5">
    <name type="scientific">Pygocentrus nattereri</name>
    <name type="common">Red-bellied piranha</name>
    <dbReference type="NCBI Taxonomy" id="42514"/>
    <lineage>
        <taxon>Eukaryota</taxon>
        <taxon>Metazoa</taxon>
        <taxon>Chordata</taxon>
        <taxon>Craniata</taxon>
        <taxon>Vertebrata</taxon>
        <taxon>Euteleostomi</taxon>
        <taxon>Actinopterygii</taxon>
        <taxon>Neopterygii</taxon>
        <taxon>Teleostei</taxon>
        <taxon>Ostariophysi</taxon>
        <taxon>Characiformes</taxon>
        <taxon>Characoidei</taxon>
        <taxon>Pygocentrus</taxon>
    </lineage>
</organism>
<reference evidence="4" key="3">
    <citation type="submission" date="2025-09" db="UniProtKB">
        <authorList>
            <consortium name="Ensembl"/>
        </authorList>
    </citation>
    <scope>IDENTIFICATION</scope>
</reference>